<protein>
    <recommendedName>
        <fullName evidence="3">DNA-binding protein</fullName>
    </recommendedName>
</protein>
<evidence type="ECO:0008006" key="3">
    <source>
        <dbReference type="Google" id="ProtNLM"/>
    </source>
</evidence>
<dbReference type="Proteomes" id="UP001500368">
    <property type="component" value="Unassembled WGS sequence"/>
</dbReference>
<name>A0ABP9G1U8_9MICC</name>
<comment type="caution">
    <text evidence="1">The sequence shown here is derived from an EMBL/GenBank/DDBJ whole genome shotgun (WGS) entry which is preliminary data.</text>
</comment>
<organism evidence="1 2">
    <name type="scientific">Nesterenkonia rhizosphaerae</name>
    <dbReference type="NCBI Taxonomy" id="1348272"/>
    <lineage>
        <taxon>Bacteria</taxon>
        <taxon>Bacillati</taxon>
        <taxon>Actinomycetota</taxon>
        <taxon>Actinomycetes</taxon>
        <taxon>Micrococcales</taxon>
        <taxon>Micrococcaceae</taxon>
        <taxon>Nesterenkonia</taxon>
    </lineage>
</organism>
<proteinExistence type="predicted"/>
<dbReference type="RefSeq" id="WP_345476837.1">
    <property type="nucleotide sequence ID" value="NZ_BAABLW010000005.1"/>
</dbReference>
<sequence length="244" mass="26551">MSTEEFNITAEMAYASAEGDTDTIVDSLIDYGIALGESVSKRQLVTITVPAPHLKGAITTGMALISEAAGDIVSLQAMSTQAFDETAGIILHPAPLLSVQEFAQKLGTSRQNVVQRIKRGSLPGVMIGNTWMLPATALPDAKPFGGKHETVEELTAQLQTRSAELASDSLKANTEEWHRRSHENVRTQSKLAFLKAEEFFKSEKAHKGQETPENFREALNHLGDLLNAVHELLLEVGDHPDPKD</sequence>
<gene>
    <name evidence="1" type="ORF">GCM10025790_08520</name>
</gene>
<keyword evidence="2" id="KW-1185">Reference proteome</keyword>
<dbReference type="EMBL" id="BAABLW010000005">
    <property type="protein sequence ID" value="GAA4915793.1"/>
    <property type="molecule type" value="Genomic_DNA"/>
</dbReference>
<evidence type="ECO:0000313" key="2">
    <source>
        <dbReference type="Proteomes" id="UP001500368"/>
    </source>
</evidence>
<reference evidence="2" key="1">
    <citation type="journal article" date="2019" name="Int. J. Syst. Evol. Microbiol.">
        <title>The Global Catalogue of Microorganisms (GCM) 10K type strain sequencing project: providing services to taxonomists for standard genome sequencing and annotation.</title>
        <authorList>
            <consortium name="The Broad Institute Genomics Platform"/>
            <consortium name="The Broad Institute Genome Sequencing Center for Infectious Disease"/>
            <person name="Wu L."/>
            <person name="Ma J."/>
        </authorList>
    </citation>
    <scope>NUCLEOTIDE SEQUENCE [LARGE SCALE GENOMIC DNA]</scope>
    <source>
        <strain evidence="2">JCM 19129</strain>
    </source>
</reference>
<accession>A0ABP9G1U8</accession>
<evidence type="ECO:0000313" key="1">
    <source>
        <dbReference type="EMBL" id="GAA4915793.1"/>
    </source>
</evidence>